<evidence type="ECO:0000313" key="3">
    <source>
        <dbReference type="Proteomes" id="UP000286501"/>
    </source>
</evidence>
<sequence>MKVNTDTGIISAQGYMEEELSNELRPLVKSMLQKDIVTRKQLKKEFHIDYKTVRKLVIDGVKISMGSILKFNYAIAYYLNEELNKQKSKANKEKVDEVSVSEVEKLDKGYRKLYGIQATIVDELIAKGVDLRTLKL</sequence>
<reference evidence="2 3" key="1">
    <citation type="submission" date="2018-08" db="EMBL/GenBank/DDBJ databases">
        <title>A genome reference for cultivated species of the human gut microbiota.</title>
        <authorList>
            <person name="Zou Y."/>
            <person name="Xue W."/>
            <person name="Luo G."/>
        </authorList>
    </citation>
    <scope>NUCLEOTIDE SEQUENCE [LARGE SCALE GENOMIC DNA]</scope>
    <source>
        <strain evidence="2 3">AM22-1</strain>
    </source>
</reference>
<dbReference type="EMBL" id="QRIN01000125">
    <property type="protein sequence ID" value="RHG60749.1"/>
    <property type="molecule type" value="Genomic_DNA"/>
</dbReference>
<evidence type="ECO:0000313" key="4">
    <source>
        <dbReference type="Proteomes" id="UP000421408"/>
    </source>
</evidence>
<dbReference type="EMBL" id="VZCC01000095">
    <property type="protein sequence ID" value="MQN84748.1"/>
    <property type="molecule type" value="Genomic_DNA"/>
</dbReference>
<dbReference type="RefSeq" id="WP_118201859.1">
    <property type="nucleotide sequence ID" value="NZ_CP134814.1"/>
</dbReference>
<reference evidence="4" key="2">
    <citation type="submission" date="2019-09" db="EMBL/GenBank/DDBJ databases">
        <title>Distinct polysaccharide growth profiles of human intestinal Prevotella copri isolates.</title>
        <authorList>
            <person name="Fehlner-Peach H."/>
            <person name="Magnabosco C."/>
            <person name="Raghavan V."/>
            <person name="Scher J.U."/>
            <person name="Tett A."/>
            <person name="Cox L.M."/>
            <person name="Gottsegen C."/>
            <person name="Watters A."/>
            <person name="Wiltshire- Gordon J.D."/>
            <person name="Segata N."/>
            <person name="Bonneau R."/>
            <person name="Littman D.R."/>
        </authorList>
    </citation>
    <scope>NUCLEOTIDE SEQUENCE [LARGE SCALE GENOMIC DNA]</scope>
    <source>
        <strain evidence="4">iAA108</strain>
    </source>
</reference>
<protein>
    <submittedName>
        <fullName evidence="1">Uncharacterized protein</fullName>
    </submittedName>
</protein>
<reference evidence="1" key="3">
    <citation type="submission" date="2022-12" db="EMBL/GenBank/DDBJ databases">
        <title>Distinct polysaccharide growth profiles of human intestinal Prevotella copri isolates.</title>
        <authorList>
            <person name="Fehlner-Peach H."/>
            <person name="Magnabosco C."/>
            <person name="Raghavan V."/>
            <person name="Scher J.U."/>
            <person name="Tett A."/>
            <person name="Cox L.M."/>
            <person name="Gottsegen C."/>
            <person name="Watters A."/>
            <person name="Wiltshire- Gordon J.D."/>
            <person name="Segata N."/>
            <person name="Bonneau R."/>
            <person name="Littman D.R."/>
        </authorList>
    </citation>
    <scope>NUCLEOTIDE SEQUENCE</scope>
    <source>
        <strain evidence="1">IAA108</strain>
    </source>
</reference>
<dbReference type="AlphaFoldDB" id="A0A3R6G1E9"/>
<dbReference type="Proteomes" id="UP000286501">
    <property type="component" value="Unassembled WGS sequence"/>
</dbReference>
<name>A0A3R6G1E9_9BACT</name>
<gene>
    <name evidence="2" type="ORF">DW250_15725</name>
    <name evidence="1" type="ORF">F7D74_12360</name>
</gene>
<comment type="caution">
    <text evidence="1">The sequence shown here is derived from an EMBL/GenBank/DDBJ whole genome shotgun (WGS) entry which is preliminary data.</text>
</comment>
<proteinExistence type="predicted"/>
<evidence type="ECO:0000313" key="1">
    <source>
        <dbReference type="EMBL" id="MQN84748.1"/>
    </source>
</evidence>
<evidence type="ECO:0000313" key="2">
    <source>
        <dbReference type="EMBL" id="RHG60749.1"/>
    </source>
</evidence>
<accession>A0A3R6G1E9</accession>
<dbReference type="Proteomes" id="UP000421408">
    <property type="component" value="Unassembled WGS sequence"/>
</dbReference>
<organism evidence="1 4">
    <name type="scientific">Segatella copri</name>
    <dbReference type="NCBI Taxonomy" id="165179"/>
    <lineage>
        <taxon>Bacteria</taxon>
        <taxon>Pseudomonadati</taxon>
        <taxon>Bacteroidota</taxon>
        <taxon>Bacteroidia</taxon>
        <taxon>Bacteroidales</taxon>
        <taxon>Prevotellaceae</taxon>
        <taxon>Segatella</taxon>
    </lineage>
</organism>